<keyword evidence="8" id="KW-0482">Metalloprotease</keyword>
<dbReference type="Pfam" id="PF08969">
    <property type="entry name" value="USP8_dimer"/>
    <property type="match status" value="1"/>
</dbReference>
<evidence type="ECO:0000256" key="1">
    <source>
        <dbReference type="ARBA" id="ARBA00001947"/>
    </source>
</evidence>
<keyword evidence="7" id="KW-0862">Zinc</keyword>
<protein>
    <submittedName>
        <fullName evidence="11">Putative endosome-associated ubiquitin isopeptidase</fullName>
    </submittedName>
</protein>
<evidence type="ECO:0000256" key="3">
    <source>
        <dbReference type="ARBA" id="ARBA00022670"/>
    </source>
</evidence>
<name>A0A420I0G8_9PEZI</name>
<keyword evidence="3" id="KW-0645">Protease</keyword>
<dbReference type="InterPro" id="IPR000555">
    <property type="entry name" value="JAMM/MPN+_dom"/>
</dbReference>
<evidence type="ECO:0000256" key="7">
    <source>
        <dbReference type="ARBA" id="ARBA00022833"/>
    </source>
</evidence>
<dbReference type="GO" id="GO:0046872">
    <property type="term" value="F:metal ion binding"/>
    <property type="evidence" value="ECO:0007669"/>
    <property type="project" value="UniProtKB-KW"/>
</dbReference>
<accession>A0A420I0G8</accession>
<feature type="region of interest" description="Disordered" evidence="9">
    <location>
        <begin position="183"/>
        <end position="266"/>
    </location>
</feature>
<dbReference type="GO" id="GO:0006508">
    <property type="term" value="P:proteolysis"/>
    <property type="evidence" value="ECO:0007669"/>
    <property type="project" value="UniProtKB-KW"/>
</dbReference>
<proteinExistence type="inferred from homology"/>
<dbReference type="PROSITE" id="PS50249">
    <property type="entry name" value="MPN"/>
    <property type="match status" value="1"/>
</dbReference>
<gene>
    <name evidence="11" type="ORF">GcC1_141001</name>
</gene>
<feature type="compositionally biased region" description="Basic and acidic residues" evidence="9">
    <location>
        <begin position="214"/>
        <end position="229"/>
    </location>
</feature>
<evidence type="ECO:0000256" key="8">
    <source>
        <dbReference type="ARBA" id="ARBA00023049"/>
    </source>
</evidence>
<dbReference type="OrthoDB" id="3640at2759"/>
<keyword evidence="4" id="KW-0479">Metal-binding</keyword>
<dbReference type="InterPro" id="IPR015063">
    <property type="entry name" value="USP8_dimer"/>
</dbReference>
<dbReference type="InterPro" id="IPR044098">
    <property type="entry name" value="STAMBP/STALP-like_MPN"/>
</dbReference>
<feature type="domain" description="MPN" evidence="10">
    <location>
        <begin position="351"/>
        <end position="478"/>
    </location>
</feature>
<dbReference type="GO" id="GO:0061578">
    <property type="term" value="F:K63-linked deubiquitinase activity"/>
    <property type="evidence" value="ECO:0007669"/>
    <property type="project" value="InterPro"/>
</dbReference>
<reference evidence="11 12" key="1">
    <citation type="journal article" date="2018" name="BMC Genomics">
        <title>Comparative genome analyses reveal sequence features reflecting distinct modes of host-adaptation between dicot and monocot powdery mildew.</title>
        <authorList>
            <person name="Wu Y."/>
            <person name="Ma X."/>
            <person name="Pan Z."/>
            <person name="Kale S.D."/>
            <person name="Song Y."/>
            <person name="King H."/>
            <person name="Zhang Q."/>
            <person name="Presley C."/>
            <person name="Deng X."/>
            <person name="Wei C.I."/>
            <person name="Xiao S."/>
        </authorList>
    </citation>
    <scope>NUCLEOTIDE SEQUENCE [LARGE SCALE GENOMIC DNA]</scope>
    <source>
        <strain evidence="11">UCSC1</strain>
    </source>
</reference>
<evidence type="ECO:0000256" key="6">
    <source>
        <dbReference type="ARBA" id="ARBA00022801"/>
    </source>
</evidence>
<dbReference type="GO" id="GO:0070536">
    <property type="term" value="P:protein K63-linked deubiquitination"/>
    <property type="evidence" value="ECO:0007669"/>
    <property type="project" value="InterPro"/>
</dbReference>
<organism evidence="11 12">
    <name type="scientific">Golovinomyces cichoracearum</name>
    <dbReference type="NCBI Taxonomy" id="62708"/>
    <lineage>
        <taxon>Eukaryota</taxon>
        <taxon>Fungi</taxon>
        <taxon>Dikarya</taxon>
        <taxon>Ascomycota</taxon>
        <taxon>Pezizomycotina</taxon>
        <taxon>Leotiomycetes</taxon>
        <taxon>Erysiphales</taxon>
        <taxon>Erysiphaceae</taxon>
        <taxon>Golovinomyces</taxon>
    </lineage>
</organism>
<dbReference type="EMBL" id="MCBR01014133">
    <property type="protein sequence ID" value="RKF63165.1"/>
    <property type="molecule type" value="Genomic_DNA"/>
</dbReference>
<dbReference type="GO" id="GO:0005768">
    <property type="term" value="C:endosome"/>
    <property type="evidence" value="ECO:0007669"/>
    <property type="project" value="TreeGrafter"/>
</dbReference>
<evidence type="ECO:0000256" key="5">
    <source>
        <dbReference type="ARBA" id="ARBA00022786"/>
    </source>
</evidence>
<evidence type="ECO:0000259" key="10">
    <source>
        <dbReference type="PROSITE" id="PS50249"/>
    </source>
</evidence>
<dbReference type="SMART" id="SM00232">
    <property type="entry name" value="JAB_MPN"/>
    <property type="match status" value="1"/>
</dbReference>
<dbReference type="Proteomes" id="UP000285405">
    <property type="component" value="Unassembled WGS sequence"/>
</dbReference>
<evidence type="ECO:0000256" key="9">
    <source>
        <dbReference type="SAM" id="MobiDB-lite"/>
    </source>
</evidence>
<dbReference type="SUPFAM" id="SSF140856">
    <property type="entry name" value="USP8 N-terminal domain-like"/>
    <property type="match status" value="1"/>
</dbReference>
<comment type="cofactor">
    <cofactor evidence="1">
        <name>Zn(2+)</name>
        <dbReference type="ChEBI" id="CHEBI:29105"/>
    </cofactor>
</comment>
<evidence type="ECO:0000256" key="2">
    <source>
        <dbReference type="ARBA" id="ARBA00010981"/>
    </source>
</evidence>
<dbReference type="AlphaFoldDB" id="A0A420I0G8"/>
<comment type="similarity">
    <text evidence="2">Belongs to the peptidase M67C family.</text>
</comment>
<dbReference type="GO" id="GO:0016020">
    <property type="term" value="C:membrane"/>
    <property type="evidence" value="ECO:0007669"/>
    <property type="project" value="TreeGrafter"/>
</dbReference>
<dbReference type="Pfam" id="PF01398">
    <property type="entry name" value="JAB"/>
    <property type="match status" value="1"/>
</dbReference>
<dbReference type="PANTHER" id="PTHR12947">
    <property type="entry name" value="AMSH-LIKE PROTEASE"/>
    <property type="match status" value="1"/>
</dbReference>
<dbReference type="GO" id="GO:0140492">
    <property type="term" value="F:metal-dependent deubiquitinase activity"/>
    <property type="evidence" value="ECO:0007669"/>
    <property type="project" value="InterPro"/>
</dbReference>
<sequence>MTDPPSEALRPFSTKELAIKAQEFEFNILIPPKYWIRTSDTLLREALIYEQEGNDQQAYLLLMRYASLVTEKFPLLPSYRDPEYRMAFKLVKNNMPRVLDLMETLKPRINGRFNAWIRTESLTETKDQKQNRMRNYLKNSTASSLDPAVAGNSSTLSAVENRELAVKLAQEEICRRNVLRKAKSSRTTPRYLEPGEQALRISGDWNSTQLDDEGSTRDETRGLVQESRRLISRSYNVSTDHDNEVSNKPKQSCSSNASDYRYPNVAKPQPYTYQTELPKRAKEPFSYAPEIPPKKFNQDPSSFEEVLPPPRPRRIFIDNKVEHPIPPKDDGPVFTFRPSSYLENGNPLRTIFLPMGLRTQFLKYAEPNTRRNLETCGMLCGTLISNALFIRRVVIPEQESTCDTCETTNEGALFEYCDKEDLLVLGWIHTHPTQTCFMSSRDLHTHCGYQIMMPESIAIVCAPSKSPSWGVFRLTDPPGLGSILNCTHTDFFHPHSETNLYIDALRPGHVVEADGMEFKVIDLRPL</sequence>
<dbReference type="CDD" id="cd08066">
    <property type="entry name" value="MPN_AMSH_like"/>
    <property type="match status" value="1"/>
</dbReference>
<evidence type="ECO:0000256" key="4">
    <source>
        <dbReference type="ARBA" id="ARBA00022723"/>
    </source>
</evidence>
<dbReference type="Gene3D" id="1.20.58.80">
    <property type="entry name" value="Phosphotransferase system, lactose/cellobiose-type IIA subunit"/>
    <property type="match status" value="1"/>
</dbReference>
<dbReference type="FunFam" id="3.40.140.10:FF:000033">
    <property type="entry name" value="AMSH-like protease sst2"/>
    <property type="match status" value="1"/>
</dbReference>
<keyword evidence="6" id="KW-0378">Hydrolase</keyword>
<feature type="compositionally biased region" description="Polar residues" evidence="9">
    <location>
        <begin position="248"/>
        <end position="258"/>
    </location>
</feature>
<keyword evidence="5" id="KW-0833">Ubl conjugation pathway</keyword>
<evidence type="ECO:0000313" key="12">
    <source>
        <dbReference type="Proteomes" id="UP000285405"/>
    </source>
</evidence>
<dbReference type="SUPFAM" id="SSF102712">
    <property type="entry name" value="JAB1/MPN domain"/>
    <property type="match status" value="1"/>
</dbReference>
<dbReference type="InterPro" id="IPR037518">
    <property type="entry name" value="MPN"/>
</dbReference>
<evidence type="ECO:0000313" key="11">
    <source>
        <dbReference type="EMBL" id="RKF63165.1"/>
    </source>
</evidence>
<dbReference type="Gene3D" id="3.40.140.10">
    <property type="entry name" value="Cytidine Deaminase, domain 2"/>
    <property type="match status" value="1"/>
</dbReference>
<dbReference type="PANTHER" id="PTHR12947:SF13">
    <property type="entry name" value="FI19924P1"/>
    <property type="match status" value="1"/>
</dbReference>
<comment type="caution">
    <text evidence="11">The sequence shown here is derived from an EMBL/GenBank/DDBJ whole genome shotgun (WGS) entry which is preliminary data.</text>
</comment>